<proteinExistence type="predicted"/>
<dbReference type="SUPFAM" id="SSF51206">
    <property type="entry name" value="cAMP-binding domain-like"/>
    <property type="match status" value="2"/>
</dbReference>
<dbReference type="Gene3D" id="2.60.120.10">
    <property type="entry name" value="Jelly Rolls"/>
    <property type="match status" value="2"/>
</dbReference>
<dbReference type="CDD" id="cd00038">
    <property type="entry name" value="CAP_ED"/>
    <property type="match status" value="1"/>
</dbReference>
<name>A0ABR4N956_9FUNG</name>
<dbReference type="Proteomes" id="UP001527925">
    <property type="component" value="Unassembled WGS sequence"/>
</dbReference>
<dbReference type="Pfam" id="PF00027">
    <property type="entry name" value="cNMP_binding"/>
    <property type="match status" value="1"/>
</dbReference>
<dbReference type="SMART" id="SM00100">
    <property type="entry name" value="cNMP"/>
    <property type="match status" value="1"/>
</dbReference>
<feature type="domain" description="Cyclic nucleotide-binding" evidence="1">
    <location>
        <begin position="76"/>
        <end position="174"/>
    </location>
</feature>
<dbReference type="InterPro" id="IPR014710">
    <property type="entry name" value="RmlC-like_jellyroll"/>
</dbReference>
<gene>
    <name evidence="2" type="ORF">HK105_204461</name>
</gene>
<accession>A0ABR4N956</accession>
<evidence type="ECO:0000259" key="1">
    <source>
        <dbReference type="PROSITE" id="PS50042"/>
    </source>
</evidence>
<sequence length="410" mass="46505">MGIRMTREFKNISKSIQSMQRVPLADEQSLVYMLRTHQKQADQSLSSKIKMVCSSTERSIESIEQLSKLLSIRLRAFSQFSTNTRIHFCKVMQYERFPANSLILKEGHLSSSCYIIVSGQVEQFIIRDGLRNRLNILNPGDTIGRFHIRSDVNTECSSTLIDTELLRIDKDVVEASALRDWDITASELRSIAHFCVCDQFLTNAKGMISILLYEPNETILFEGAEKSMLYWILSGMCRCTKMVPFIQRRQKTGNNSFKAVLIPFDPKSANSTADGRNGMEDGDEIVNNLLTIAELAAGNHFPDLPLMQRYRWANAEMFDRQEYAALLQNQLLEPTESKAVVSVVASSKVAIAAMARSDYLRTASPEMVLELLKNPTVPPVSIADLQQAFLEKRKWDNFKQGLIKDLKKQT</sequence>
<dbReference type="InterPro" id="IPR018490">
    <property type="entry name" value="cNMP-bd_dom_sf"/>
</dbReference>
<dbReference type="PANTHER" id="PTHR23011">
    <property type="entry name" value="CYCLIC NUCLEOTIDE-BINDING DOMAIN CONTAINING PROTEIN"/>
    <property type="match status" value="1"/>
</dbReference>
<reference evidence="2 3" key="1">
    <citation type="submission" date="2023-09" db="EMBL/GenBank/DDBJ databases">
        <title>Pangenome analysis of Batrachochytrium dendrobatidis and related Chytrids.</title>
        <authorList>
            <person name="Yacoub M.N."/>
            <person name="Stajich J.E."/>
            <person name="James T.Y."/>
        </authorList>
    </citation>
    <scope>NUCLEOTIDE SEQUENCE [LARGE SCALE GENOMIC DNA]</scope>
    <source>
        <strain evidence="2 3">JEL0888</strain>
    </source>
</reference>
<evidence type="ECO:0000313" key="3">
    <source>
        <dbReference type="Proteomes" id="UP001527925"/>
    </source>
</evidence>
<protein>
    <recommendedName>
        <fullName evidence="1">Cyclic nucleotide-binding domain-containing protein</fullName>
    </recommendedName>
</protein>
<dbReference type="PANTHER" id="PTHR23011:SF28">
    <property type="entry name" value="CYCLIC NUCLEOTIDE-BINDING DOMAIN CONTAINING PROTEIN"/>
    <property type="match status" value="1"/>
</dbReference>
<dbReference type="EMBL" id="JADGIZ020000019">
    <property type="protein sequence ID" value="KAL2916037.1"/>
    <property type="molecule type" value="Genomic_DNA"/>
</dbReference>
<organism evidence="2 3">
    <name type="scientific">Polyrhizophydium stewartii</name>
    <dbReference type="NCBI Taxonomy" id="2732419"/>
    <lineage>
        <taxon>Eukaryota</taxon>
        <taxon>Fungi</taxon>
        <taxon>Fungi incertae sedis</taxon>
        <taxon>Chytridiomycota</taxon>
        <taxon>Chytridiomycota incertae sedis</taxon>
        <taxon>Chytridiomycetes</taxon>
        <taxon>Rhizophydiales</taxon>
        <taxon>Rhizophydiales incertae sedis</taxon>
        <taxon>Polyrhizophydium</taxon>
    </lineage>
</organism>
<evidence type="ECO:0000313" key="2">
    <source>
        <dbReference type="EMBL" id="KAL2916037.1"/>
    </source>
</evidence>
<dbReference type="InterPro" id="IPR000595">
    <property type="entry name" value="cNMP-bd_dom"/>
</dbReference>
<dbReference type="PROSITE" id="PS50042">
    <property type="entry name" value="CNMP_BINDING_3"/>
    <property type="match status" value="1"/>
</dbReference>
<keyword evidence="3" id="KW-1185">Reference proteome</keyword>
<comment type="caution">
    <text evidence="2">The sequence shown here is derived from an EMBL/GenBank/DDBJ whole genome shotgun (WGS) entry which is preliminary data.</text>
</comment>